<proteinExistence type="predicted"/>
<name>A0AAW0A4X7_9AGAR</name>
<accession>A0AAW0A4X7</accession>
<organism evidence="2 3">
    <name type="scientific">Favolaschia claudopus</name>
    <dbReference type="NCBI Taxonomy" id="2862362"/>
    <lineage>
        <taxon>Eukaryota</taxon>
        <taxon>Fungi</taxon>
        <taxon>Dikarya</taxon>
        <taxon>Basidiomycota</taxon>
        <taxon>Agaricomycotina</taxon>
        <taxon>Agaricomycetes</taxon>
        <taxon>Agaricomycetidae</taxon>
        <taxon>Agaricales</taxon>
        <taxon>Marasmiineae</taxon>
        <taxon>Mycenaceae</taxon>
        <taxon>Favolaschia</taxon>
    </lineage>
</organism>
<reference evidence="2 3" key="1">
    <citation type="journal article" date="2024" name="J Genomics">
        <title>Draft genome sequencing and assembly of Favolaschia claudopus CIRM-BRFM 2984 isolated from oak limbs.</title>
        <authorList>
            <person name="Navarro D."/>
            <person name="Drula E."/>
            <person name="Chaduli D."/>
            <person name="Cazenave R."/>
            <person name="Ahrendt S."/>
            <person name="Wang J."/>
            <person name="Lipzen A."/>
            <person name="Daum C."/>
            <person name="Barry K."/>
            <person name="Grigoriev I.V."/>
            <person name="Favel A."/>
            <person name="Rosso M.N."/>
            <person name="Martin F."/>
        </authorList>
    </citation>
    <scope>NUCLEOTIDE SEQUENCE [LARGE SCALE GENOMIC DNA]</scope>
    <source>
        <strain evidence="2 3">CIRM-BRFM 2984</strain>
    </source>
</reference>
<dbReference type="AlphaFoldDB" id="A0AAW0A4X7"/>
<evidence type="ECO:0000313" key="3">
    <source>
        <dbReference type="Proteomes" id="UP001362999"/>
    </source>
</evidence>
<keyword evidence="3" id="KW-1185">Reference proteome</keyword>
<sequence>VPVTYPAILGISNLLIHARVGLGWSPEARPVHVSQRGGDSEGRVAVGDSAV</sequence>
<protein>
    <submittedName>
        <fullName evidence="2">Uncharacterized protein</fullName>
    </submittedName>
</protein>
<comment type="caution">
    <text evidence="2">The sequence shown here is derived from an EMBL/GenBank/DDBJ whole genome shotgun (WGS) entry which is preliminary data.</text>
</comment>
<gene>
    <name evidence="2" type="ORF">R3P38DRAFT_3057199</name>
</gene>
<dbReference type="EMBL" id="JAWWNJ010000088">
    <property type="protein sequence ID" value="KAK7000656.1"/>
    <property type="molecule type" value="Genomic_DNA"/>
</dbReference>
<evidence type="ECO:0000256" key="1">
    <source>
        <dbReference type="SAM" id="MobiDB-lite"/>
    </source>
</evidence>
<feature type="region of interest" description="Disordered" evidence="1">
    <location>
        <begin position="30"/>
        <end position="51"/>
    </location>
</feature>
<dbReference type="Proteomes" id="UP001362999">
    <property type="component" value="Unassembled WGS sequence"/>
</dbReference>
<evidence type="ECO:0000313" key="2">
    <source>
        <dbReference type="EMBL" id="KAK7000656.1"/>
    </source>
</evidence>
<feature type="non-terminal residue" evidence="2">
    <location>
        <position position="1"/>
    </location>
</feature>